<dbReference type="InterPro" id="IPR057412">
    <property type="entry name" value="INTS4_C"/>
</dbReference>
<reference evidence="6" key="1">
    <citation type="journal article" date="2020" name="Fungal Divers.">
        <title>Resolving the Mortierellaceae phylogeny through synthesis of multi-gene phylogenetics and phylogenomics.</title>
        <authorList>
            <person name="Vandepol N."/>
            <person name="Liber J."/>
            <person name="Desiro A."/>
            <person name="Na H."/>
            <person name="Kennedy M."/>
            <person name="Barry K."/>
            <person name="Grigoriev I.V."/>
            <person name="Miller A.N."/>
            <person name="O'Donnell K."/>
            <person name="Stajich J.E."/>
            <person name="Bonito G."/>
        </authorList>
    </citation>
    <scope>NUCLEOTIDE SEQUENCE</scope>
    <source>
        <strain evidence="6">NVP60</strain>
    </source>
</reference>
<dbReference type="Pfam" id="PF25458">
    <property type="entry name" value="INTS4_C"/>
    <property type="match status" value="1"/>
</dbReference>
<comment type="subcellular location">
    <subcellularLocation>
        <location evidence="1">Nucleus</location>
    </subcellularLocation>
</comment>
<name>A0A9P6QZV0_9FUNG</name>
<gene>
    <name evidence="6" type="primary">INTS4</name>
    <name evidence="6" type="ORF">BGZ97_013190</name>
</gene>
<dbReference type="OrthoDB" id="18190at2759"/>
<evidence type="ECO:0000313" key="7">
    <source>
        <dbReference type="Proteomes" id="UP000823405"/>
    </source>
</evidence>
<dbReference type="Proteomes" id="UP000823405">
    <property type="component" value="Unassembled WGS sequence"/>
</dbReference>
<dbReference type="AlphaFoldDB" id="A0A9P6QZV0"/>
<dbReference type="GO" id="GO:0032039">
    <property type="term" value="C:integrator complex"/>
    <property type="evidence" value="ECO:0007669"/>
    <property type="project" value="TreeGrafter"/>
</dbReference>
<organism evidence="6 7">
    <name type="scientific">Linnemannia gamsii</name>
    <dbReference type="NCBI Taxonomy" id="64522"/>
    <lineage>
        <taxon>Eukaryota</taxon>
        <taxon>Fungi</taxon>
        <taxon>Fungi incertae sedis</taxon>
        <taxon>Mucoromycota</taxon>
        <taxon>Mortierellomycotina</taxon>
        <taxon>Mortierellomycetes</taxon>
        <taxon>Mortierellales</taxon>
        <taxon>Mortierellaceae</taxon>
        <taxon>Linnemannia</taxon>
    </lineage>
</organism>
<feature type="compositionally biased region" description="Polar residues" evidence="3">
    <location>
        <begin position="11"/>
        <end position="36"/>
    </location>
</feature>
<protein>
    <submittedName>
        <fullName evidence="6">Integrator complex subunit 4</fullName>
    </submittedName>
</protein>
<dbReference type="InterPro" id="IPR016024">
    <property type="entry name" value="ARM-type_fold"/>
</dbReference>
<feature type="domain" description="Integrator complex subunit 4/Protein SIEL C-terminal Ig-like" evidence="5">
    <location>
        <begin position="971"/>
        <end position="1133"/>
    </location>
</feature>
<feature type="region of interest" description="Disordered" evidence="3">
    <location>
        <begin position="1139"/>
        <end position="1201"/>
    </location>
</feature>
<evidence type="ECO:0000256" key="2">
    <source>
        <dbReference type="ARBA" id="ARBA00023242"/>
    </source>
</evidence>
<dbReference type="Gene3D" id="1.25.10.10">
    <property type="entry name" value="Leucine-rich Repeat Variant"/>
    <property type="match status" value="2"/>
</dbReference>
<comment type="caution">
    <text evidence="6">The sequence shown here is derived from an EMBL/GenBank/DDBJ whole genome shotgun (WGS) entry which is preliminary data.</text>
</comment>
<dbReference type="SUPFAM" id="SSF48371">
    <property type="entry name" value="ARM repeat"/>
    <property type="match status" value="1"/>
</dbReference>
<evidence type="ECO:0000259" key="5">
    <source>
        <dbReference type="Pfam" id="PF25458"/>
    </source>
</evidence>
<dbReference type="Pfam" id="PF24493">
    <property type="entry name" value="INTS4_8HBD"/>
    <property type="match status" value="1"/>
</dbReference>
<dbReference type="GO" id="GO:0016180">
    <property type="term" value="P:snRNA processing"/>
    <property type="evidence" value="ECO:0007669"/>
    <property type="project" value="TreeGrafter"/>
</dbReference>
<dbReference type="InterPro" id="IPR011989">
    <property type="entry name" value="ARM-like"/>
</dbReference>
<feature type="compositionally biased region" description="Basic and acidic residues" evidence="3">
    <location>
        <begin position="1034"/>
        <end position="1050"/>
    </location>
</feature>
<sequence>MKRPNQDDTQDATTRGKQARTHGQQPTTAASGSRTVVQPAPVLALQPHTDGDDMNVDSDHNLDQDDTTSMDEDLDQDSDLEGEITNQDLLRLVESRSARNRTRVLKLLLNRLADLTNAERELLLKIARKRVYTEADKGVKILLIQILQNALEATTVDGRGVVEDLLNQLQADSTEVRVQVYDAIAYIIKIGRLQRNSNSDINTIRALITTSIAELSDRHHRVRSAVLQLVSQLAPLLRTSDVQANSSEGKQTGYSQHDIQVIISNYVTDPEPRVRKNALKALLGLHREGFKIGLVMYDVAILAILDDYQEVRMEGLDLIFILSRLYPDQIVQNPKEDIEQRTRLADDAFVRICDMVNDSSMVVRAKACTLLGRFRKVNYGFLSQTFSKQIMARLKVDQSARNIALGPAQKQAQRAKLIATPEGDQDVTAQQVRLLDSGACGAFVHGLEDEYQDVRNAAINSICELCLHNPQFAVLALDYLVDMFMDEIDYVRLNALTSLCKIGNRGPITFDTEQLQIALGVLEDADRDVREAAHRMLEVVTMAAQDGMTSFLESIESNMRRFPEDQLSIYQCLRSVGRRHGVFLEEMLNSMLQLNPTYLAKEKNIEEMTYCGHLVLLFNAATTNPKILKMLPKYTFKHYTYLKDEYINCFPEPSEIPCPGTQSLRDLATALTMTITNNGPDGVEINMDSMTSVQDGATSAYATTIAAMRVQTEEDAEAFYEQALRNLDRIHVLLRQQQTPQNQSQARPDLANRHREVLLRQLSACQRDLEYIVSVHTKQGRNAEFASMYLECCQLLVMIQESYDSPSFIMLAPILSAQLFRLSYYMDHIFLGLDATAKVSVGYFRILANLVWFFGMVQKKAGVAASSSSSSPSSATGPREDGLTREYLQSMLQQAIKRLTYLQAQMDRPEVDQARIQGYRVILGDLRVALLRAFKSPSTLEVVRLLSNIVKFKPMEIDFRNMDLQRISAEVTRPTMNRDRPTDIHPSFPFLVPVEGLIHHVRDTTGVAIQVTFPNGNVRHYYPPPDHFIPVEDGENKEKSDESEAKREEDNAAAMDGVSTTIGETLGTTTTMPTTYRLRTSIEIYPEASWGTTPAELRITLSRSFQPDLVGHDEFICRFAEEIATEKRQQQALMQRGMMTDRNGQRQSSSSSASASGSSASAGLLSHPRGLLAFGGGGGHGGQTSSSRRLRAVATPGSEAHVMQNQSTLEISKSISYYVARRAMFNS</sequence>
<evidence type="ECO:0000313" key="6">
    <source>
        <dbReference type="EMBL" id="KAG0309001.1"/>
    </source>
</evidence>
<dbReference type="EMBL" id="JAAAIN010000959">
    <property type="protein sequence ID" value="KAG0309001.1"/>
    <property type="molecule type" value="Genomic_DNA"/>
</dbReference>
<feature type="region of interest" description="Disordered" evidence="3">
    <location>
        <begin position="1027"/>
        <end position="1053"/>
    </location>
</feature>
<evidence type="ECO:0000259" key="4">
    <source>
        <dbReference type="Pfam" id="PF24493"/>
    </source>
</evidence>
<feature type="compositionally biased region" description="Gly residues" evidence="3">
    <location>
        <begin position="1173"/>
        <end position="1182"/>
    </location>
</feature>
<evidence type="ECO:0000256" key="3">
    <source>
        <dbReference type="SAM" id="MobiDB-lite"/>
    </source>
</evidence>
<feature type="compositionally biased region" description="Acidic residues" evidence="3">
    <location>
        <begin position="64"/>
        <end position="81"/>
    </location>
</feature>
<feature type="compositionally biased region" description="Low complexity" evidence="3">
    <location>
        <begin position="1148"/>
        <end position="1166"/>
    </location>
</feature>
<feature type="region of interest" description="Disordered" evidence="3">
    <location>
        <begin position="1"/>
        <end position="81"/>
    </location>
</feature>
<keyword evidence="7" id="KW-1185">Reference proteome</keyword>
<feature type="domain" description="INTS4 8 helical bundle" evidence="4">
    <location>
        <begin position="753"/>
        <end position="858"/>
    </location>
</feature>
<keyword evidence="2" id="KW-0539">Nucleus</keyword>
<dbReference type="InterPro" id="IPR056235">
    <property type="entry name" value="INTS4_8HBD"/>
</dbReference>
<proteinExistence type="predicted"/>
<evidence type="ECO:0000256" key="1">
    <source>
        <dbReference type="ARBA" id="ARBA00004123"/>
    </source>
</evidence>
<accession>A0A9P6QZV0</accession>
<dbReference type="PANTHER" id="PTHR20938">
    <property type="entry name" value="INTEGRATOR COMPLEX SUBUNIT 4"/>
    <property type="match status" value="1"/>
</dbReference>
<dbReference type="PANTHER" id="PTHR20938:SF0">
    <property type="entry name" value="INTEGRATOR COMPLEX SUBUNIT 4"/>
    <property type="match status" value="1"/>
</dbReference>